<gene>
    <name evidence="2" type="ORF">RCO7_05060</name>
</gene>
<feature type="compositionally biased region" description="Polar residues" evidence="1">
    <location>
        <begin position="196"/>
        <end position="208"/>
    </location>
</feature>
<name>A0A1E1KDM3_9HELO</name>
<sequence>MMTGQRTFELIPTSLVKSNGQRRPMTSKAAKKAYQQANRGPKVSRAEQRRRDNAELEQQKREYEKERAAARAKAAREKKAAKANAEKDARRKQGLPEPSRFVRPSQSTISRFMRSEGGNKRTWQQMESLAEDSDRTISDAEQGYEGPSAKRQLIDEGSDDEFGDFPAFSQLDVLEQIASSELSVKESPAPGLPTKSRLSSQKCRNGASQELPKMEKADEDSILNTQALDDLVTTQLLSDLVEAVTKSDSLEPPDRSLTKSQRNTVQVPSISQPSPRRSGRVAEKFGKAHQSSSPFRRSTVPVVEIPAKSAETMRALNEAVSSPRSDGPTTPAVLQTRSTNMPPPCLPPKVTMATKPTSTPQKPHFPLQAARNLPTKPVSNLPPSSTQAFLESHMDDFFPSPTQAVRDLLDDLDDIPSNTQVARELNPENPGKGHLETMFSTQDFILSPEDLVDIISPRRSPSKPLREATSESLNRRERPHGYGSLSPKEIKKVELEDFISTQDLVLSPVDLEEIISSRRTPQNPLQVANPGVLSSRNNMDGRKSTPEKTKIDDHEFMNSQELAFSPVDLEKIISSRLTPLKPLPEANPVSLNQGENADSGLKTSSEKTRNDSDFFMSTQGLAFSPGDPEEVILPRRTPPKPFNEAAAKALNEQEYSHVARQRTAQDPKNDTNDLISSQKLVLTPVDLEKIVSPRRTCPKPLQEVTLEFLNHGKHASSAKKPFPERPENELDEFVSTQDLILSPEDLNEIHSSPYRPALPSPPKGKPSFSNHQRHKPSQARANSKRRFFEEKDEDLYYAAIHESKAAGGQAVPIKPPPNNFLSAIRNRSDSTDYGDFDSDLPGLFEDKEDEELEAAIRESKITAELEAKRLAALTAETEQLELERVLSNSTDYADFDLLGLSEEHNQNTHSTKPTNKTRAENLGDVAVMGKDNGGKAKPRRFFEEKYEDQMHAAIYESRTMEATKISIMGKEVVSPNRFFKEKYEDQVHAAVCESERLAMRDGVGKDEEKRNAKEQEKEKEKRKAMETGKGNVKDNGKEEKKDTGPGKEKRKMKRILSAATDYGDDDFMDCELELVGLC</sequence>
<feature type="region of interest" description="Disordered" evidence="1">
    <location>
        <begin position="244"/>
        <end position="302"/>
    </location>
</feature>
<reference evidence="3" key="1">
    <citation type="submission" date="2016-03" db="EMBL/GenBank/DDBJ databases">
        <authorList>
            <person name="Ploux O."/>
        </authorList>
    </citation>
    <scope>NUCLEOTIDE SEQUENCE [LARGE SCALE GENOMIC DNA]</scope>
    <source>
        <strain evidence="3">UK7</strain>
    </source>
</reference>
<feature type="compositionally biased region" description="Basic and acidic residues" evidence="1">
    <location>
        <begin position="248"/>
        <end position="257"/>
    </location>
</feature>
<evidence type="ECO:0000256" key="1">
    <source>
        <dbReference type="SAM" id="MobiDB-lite"/>
    </source>
</evidence>
<feature type="region of interest" description="Disordered" evidence="1">
    <location>
        <begin position="579"/>
        <end position="642"/>
    </location>
</feature>
<feature type="region of interest" description="Disordered" evidence="1">
    <location>
        <begin position="1"/>
        <end position="166"/>
    </location>
</feature>
<feature type="compositionally biased region" description="Basic and acidic residues" evidence="1">
    <location>
        <begin position="464"/>
        <end position="480"/>
    </location>
</feature>
<feature type="compositionally biased region" description="Polar residues" evidence="1">
    <location>
        <begin position="319"/>
        <end position="340"/>
    </location>
</feature>
<feature type="region of interest" description="Disordered" evidence="1">
    <location>
        <begin position="318"/>
        <end position="367"/>
    </location>
</feature>
<feature type="region of interest" description="Disordered" evidence="1">
    <location>
        <begin position="712"/>
        <end position="786"/>
    </location>
</feature>
<feature type="region of interest" description="Disordered" evidence="1">
    <location>
        <begin position="182"/>
        <end position="220"/>
    </location>
</feature>
<protein>
    <submittedName>
        <fullName evidence="2">Uncharacterized protein</fullName>
    </submittedName>
</protein>
<accession>A0A1E1KDM3</accession>
<dbReference type="PROSITE" id="PS50330">
    <property type="entry name" value="UIM"/>
    <property type="match status" value="1"/>
</dbReference>
<feature type="compositionally biased region" description="Basic and acidic residues" evidence="1">
    <location>
        <begin position="44"/>
        <end position="91"/>
    </location>
</feature>
<dbReference type="InterPro" id="IPR003903">
    <property type="entry name" value="UIM_dom"/>
</dbReference>
<dbReference type="AlphaFoldDB" id="A0A1E1KDM3"/>
<dbReference type="Proteomes" id="UP000178129">
    <property type="component" value="Unassembled WGS sequence"/>
</dbReference>
<keyword evidence="3" id="KW-1185">Reference proteome</keyword>
<feature type="compositionally biased region" description="Basic and acidic residues" evidence="1">
    <location>
        <begin position="1002"/>
        <end position="1047"/>
    </location>
</feature>
<dbReference type="EMBL" id="FJUW01000012">
    <property type="protein sequence ID" value="CZS96091.1"/>
    <property type="molecule type" value="Genomic_DNA"/>
</dbReference>
<feature type="region of interest" description="Disordered" evidence="1">
    <location>
        <begin position="455"/>
        <end position="485"/>
    </location>
</feature>
<dbReference type="STRING" id="914237.A0A1E1KDM3"/>
<feature type="compositionally biased region" description="Polar residues" evidence="1">
    <location>
        <begin position="521"/>
        <end position="538"/>
    </location>
</feature>
<proteinExistence type="predicted"/>
<comment type="caution">
    <text evidence="2">The sequence shown here is derived from an EMBL/GenBank/DDBJ whole genome shotgun (WGS) entry which is preliminary data.</text>
</comment>
<feature type="region of interest" description="Disordered" evidence="1">
    <location>
        <begin position="521"/>
        <end position="557"/>
    </location>
</feature>
<evidence type="ECO:0000313" key="2">
    <source>
        <dbReference type="EMBL" id="CZS96091.1"/>
    </source>
</evidence>
<feature type="region of interest" description="Disordered" evidence="1">
    <location>
        <begin position="1002"/>
        <end position="1053"/>
    </location>
</feature>
<feature type="region of interest" description="Disordered" evidence="1">
    <location>
        <begin position="654"/>
        <end position="677"/>
    </location>
</feature>
<feature type="compositionally biased region" description="Basic residues" evidence="1">
    <location>
        <begin position="771"/>
        <end position="785"/>
    </location>
</feature>
<feature type="compositionally biased region" description="Polar residues" evidence="1">
    <location>
        <begin position="258"/>
        <end position="275"/>
    </location>
</feature>
<feature type="compositionally biased region" description="Basic and acidic residues" evidence="1">
    <location>
        <begin position="539"/>
        <end position="556"/>
    </location>
</feature>
<evidence type="ECO:0000313" key="3">
    <source>
        <dbReference type="Proteomes" id="UP000178129"/>
    </source>
</evidence>
<organism evidence="2 3">
    <name type="scientific">Rhynchosporium graminicola</name>
    <dbReference type="NCBI Taxonomy" id="2792576"/>
    <lineage>
        <taxon>Eukaryota</taxon>
        <taxon>Fungi</taxon>
        <taxon>Dikarya</taxon>
        <taxon>Ascomycota</taxon>
        <taxon>Pezizomycotina</taxon>
        <taxon>Leotiomycetes</taxon>
        <taxon>Helotiales</taxon>
        <taxon>Ploettnerulaceae</taxon>
        <taxon>Rhynchosporium</taxon>
    </lineage>
</organism>
<dbReference type="InParanoid" id="A0A1E1KDM3"/>